<dbReference type="PROSITE" id="PS00134">
    <property type="entry name" value="TRYPSIN_HIS"/>
    <property type="match status" value="1"/>
</dbReference>
<dbReference type="EMBL" id="JADBJN010000003">
    <property type="protein sequence ID" value="KAG5671084.1"/>
    <property type="molecule type" value="Genomic_DNA"/>
</dbReference>
<dbReference type="PROSITE" id="PS00135">
    <property type="entry name" value="TRYPSIN_SER"/>
    <property type="match status" value="1"/>
</dbReference>
<dbReference type="GO" id="GO:0005576">
    <property type="term" value="C:extracellular region"/>
    <property type="evidence" value="ECO:0007669"/>
    <property type="project" value="UniProtKB-SubCell"/>
</dbReference>
<evidence type="ECO:0000256" key="2">
    <source>
        <dbReference type="ARBA" id="ARBA00022525"/>
    </source>
</evidence>
<dbReference type="PROSITE" id="PS50240">
    <property type="entry name" value="TRYPSIN_DOM"/>
    <property type="match status" value="1"/>
</dbReference>
<keyword evidence="3" id="KW-0399">Innate immunity</keyword>
<evidence type="ECO:0000256" key="7">
    <source>
        <dbReference type="ARBA" id="ARBA00022825"/>
    </source>
</evidence>
<evidence type="ECO:0000256" key="3">
    <source>
        <dbReference type="ARBA" id="ARBA00022588"/>
    </source>
</evidence>
<evidence type="ECO:0000256" key="10">
    <source>
        <dbReference type="ARBA" id="ARBA00023180"/>
    </source>
</evidence>
<comment type="similarity">
    <text evidence="11 13">Belongs to the peptidase S1 family. CLIP subfamily.</text>
</comment>
<dbReference type="InterPro" id="IPR033116">
    <property type="entry name" value="TRYPSIN_SER"/>
</dbReference>
<evidence type="ECO:0000259" key="14">
    <source>
        <dbReference type="PROSITE" id="PS50240"/>
    </source>
</evidence>
<comment type="caution">
    <text evidence="15">The sequence shown here is derived from an EMBL/GenBank/DDBJ whole genome shotgun (WGS) entry which is preliminary data.</text>
</comment>
<dbReference type="AlphaFoldDB" id="A0A9J6BMJ8"/>
<keyword evidence="16" id="KW-1185">Reference proteome</keyword>
<evidence type="ECO:0000313" key="15">
    <source>
        <dbReference type="EMBL" id="KAG5671084.1"/>
    </source>
</evidence>
<dbReference type="PRINTS" id="PR00722">
    <property type="entry name" value="CHYMOTRYPSIN"/>
</dbReference>
<dbReference type="OrthoDB" id="9028152at2759"/>
<dbReference type="EC" id="3.4.21.-" evidence="12"/>
<keyword evidence="8" id="KW-0391">Immunity</keyword>
<evidence type="ECO:0000256" key="4">
    <source>
        <dbReference type="ARBA" id="ARBA00022670"/>
    </source>
</evidence>
<organism evidence="15 16">
    <name type="scientific">Polypedilum vanderplanki</name>
    <name type="common">Sleeping chironomid midge</name>
    <dbReference type="NCBI Taxonomy" id="319348"/>
    <lineage>
        <taxon>Eukaryota</taxon>
        <taxon>Metazoa</taxon>
        <taxon>Ecdysozoa</taxon>
        <taxon>Arthropoda</taxon>
        <taxon>Hexapoda</taxon>
        <taxon>Insecta</taxon>
        <taxon>Pterygota</taxon>
        <taxon>Neoptera</taxon>
        <taxon>Endopterygota</taxon>
        <taxon>Diptera</taxon>
        <taxon>Nematocera</taxon>
        <taxon>Chironomoidea</taxon>
        <taxon>Chironomidae</taxon>
        <taxon>Chironominae</taxon>
        <taxon>Polypedilum</taxon>
        <taxon>Polypedilum</taxon>
    </lineage>
</organism>
<keyword evidence="6 12" id="KW-0378">Hydrolase</keyword>
<keyword evidence="2 13" id="KW-0964">Secreted</keyword>
<accession>A0A9J6BMJ8</accession>
<protein>
    <recommendedName>
        <fullName evidence="13">CLIP domain-containing serine protease</fullName>
        <ecNumber evidence="12">3.4.21.-</ecNumber>
    </recommendedName>
</protein>
<evidence type="ECO:0000256" key="6">
    <source>
        <dbReference type="ARBA" id="ARBA00022801"/>
    </source>
</evidence>
<feature type="domain" description="Peptidase S1" evidence="14">
    <location>
        <begin position="100"/>
        <end position="360"/>
    </location>
</feature>
<dbReference type="GO" id="GO:0006508">
    <property type="term" value="P:proteolysis"/>
    <property type="evidence" value="ECO:0007669"/>
    <property type="project" value="UniProtKB-KW"/>
</dbReference>
<evidence type="ECO:0000256" key="5">
    <source>
        <dbReference type="ARBA" id="ARBA00022729"/>
    </source>
</evidence>
<evidence type="ECO:0000313" key="16">
    <source>
        <dbReference type="Proteomes" id="UP001107558"/>
    </source>
</evidence>
<dbReference type="Gene3D" id="3.30.1640.30">
    <property type="match status" value="1"/>
</dbReference>
<keyword evidence="5 13" id="KW-0732">Signal</keyword>
<evidence type="ECO:0000256" key="9">
    <source>
        <dbReference type="ARBA" id="ARBA00023157"/>
    </source>
</evidence>
<sequence>MKTIGFFSVLLLLAASTNHVKSQFSQCVSGEICKPFKDCDELVKLTQKGRLTPQETNYLRSKQCNSINRVAYVCCKNGQGSSASKFPKPPICGAAFADRIVGGEATDIDEFPWIAQIQYRKPGDKIGSHCGGSLINDRYVLTAAHCDRKVPKSWKLFQVRLGDWDTRTNPDCRNDINGMVCNDPYVEVPVAQIIVHEHYNPDAKNQPNDIALLRLQNSIRYTDFIKPICLPEPSLRTIDWTGHNLEVAGFGKTEYENSSPLKLKVGVDAYSADDCQRVYSNQLTISNQQICAGGESGKDSCNGDSGGPLMKYATYPNAQAPYYMLVGVVSFGPRNCGTKDVPGVYTKVSEYMDWISNNVQ</sequence>
<dbReference type="InterPro" id="IPR022700">
    <property type="entry name" value="CLIP"/>
</dbReference>
<evidence type="ECO:0000256" key="1">
    <source>
        <dbReference type="ARBA" id="ARBA00004613"/>
    </source>
</evidence>
<dbReference type="InterPro" id="IPR009003">
    <property type="entry name" value="Peptidase_S1_PA"/>
</dbReference>
<dbReference type="Proteomes" id="UP001107558">
    <property type="component" value="Chromosome 3"/>
</dbReference>
<dbReference type="GO" id="GO:0004252">
    <property type="term" value="F:serine-type endopeptidase activity"/>
    <property type="evidence" value="ECO:0007669"/>
    <property type="project" value="UniProtKB-UniRule"/>
</dbReference>
<name>A0A9J6BMJ8_POLVA</name>
<dbReference type="GO" id="GO:0045087">
    <property type="term" value="P:innate immune response"/>
    <property type="evidence" value="ECO:0007669"/>
    <property type="project" value="UniProtKB-KW"/>
</dbReference>
<proteinExistence type="inferred from homology"/>
<evidence type="ECO:0000256" key="11">
    <source>
        <dbReference type="ARBA" id="ARBA00024195"/>
    </source>
</evidence>
<feature type="signal peptide" evidence="13">
    <location>
        <begin position="1"/>
        <end position="22"/>
    </location>
</feature>
<gene>
    <name evidence="15" type="ORF">PVAND_001298</name>
</gene>
<dbReference type="Gene3D" id="2.40.10.10">
    <property type="entry name" value="Trypsin-like serine proteases"/>
    <property type="match status" value="2"/>
</dbReference>
<keyword evidence="9" id="KW-1015">Disulfide bond</keyword>
<keyword evidence="4 12" id="KW-0645">Protease</keyword>
<dbReference type="CDD" id="cd00190">
    <property type="entry name" value="Tryp_SPc"/>
    <property type="match status" value="1"/>
</dbReference>
<comment type="domain">
    <text evidence="13">The clip domain consists of 35-55 residues which are 'knitted' together usually by 3 conserved disulfide bonds forming a clip-like compact structure.</text>
</comment>
<keyword evidence="7 12" id="KW-0720">Serine protease</keyword>
<reference evidence="15" key="1">
    <citation type="submission" date="2021-03" db="EMBL/GenBank/DDBJ databases">
        <title>Chromosome level genome of the anhydrobiotic midge Polypedilum vanderplanki.</title>
        <authorList>
            <person name="Yoshida Y."/>
            <person name="Kikawada T."/>
            <person name="Gusev O."/>
        </authorList>
    </citation>
    <scope>NUCLEOTIDE SEQUENCE</scope>
    <source>
        <strain evidence="15">NIAS01</strain>
        <tissue evidence="15">Whole body or cell culture</tissue>
    </source>
</reference>
<dbReference type="SMART" id="SM00020">
    <property type="entry name" value="Tryp_SPc"/>
    <property type="match status" value="1"/>
</dbReference>
<dbReference type="InterPro" id="IPR043504">
    <property type="entry name" value="Peptidase_S1_PA_chymotrypsin"/>
</dbReference>
<dbReference type="InterPro" id="IPR038565">
    <property type="entry name" value="CLIP_sf"/>
</dbReference>
<dbReference type="Pfam" id="PF12032">
    <property type="entry name" value="CLIP"/>
    <property type="match status" value="1"/>
</dbReference>
<dbReference type="SMART" id="SM00680">
    <property type="entry name" value="CLIP"/>
    <property type="match status" value="1"/>
</dbReference>
<comment type="subcellular location">
    <subcellularLocation>
        <location evidence="1 13">Secreted</location>
    </subcellularLocation>
</comment>
<dbReference type="SUPFAM" id="SSF50494">
    <property type="entry name" value="Trypsin-like serine proteases"/>
    <property type="match status" value="1"/>
</dbReference>
<evidence type="ECO:0000256" key="8">
    <source>
        <dbReference type="ARBA" id="ARBA00022859"/>
    </source>
</evidence>
<dbReference type="InterPro" id="IPR018114">
    <property type="entry name" value="TRYPSIN_HIS"/>
</dbReference>
<dbReference type="InterPro" id="IPR001314">
    <property type="entry name" value="Peptidase_S1A"/>
</dbReference>
<dbReference type="PANTHER" id="PTHR24256">
    <property type="entry name" value="TRYPTASE-RELATED"/>
    <property type="match status" value="1"/>
</dbReference>
<evidence type="ECO:0000256" key="13">
    <source>
        <dbReference type="RuleBase" id="RU366078"/>
    </source>
</evidence>
<dbReference type="FunFam" id="2.40.10.10:FF:000028">
    <property type="entry name" value="Serine protease easter"/>
    <property type="match status" value="1"/>
</dbReference>
<keyword evidence="10" id="KW-0325">Glycoprotein</keyword>
<dbReference type="Pfam" id="PF00089">
    <property type="entry name" value="Trypsin"/>
    <property type="match status" value="1"/>
</dbReference>
<feature type="chain" id="PRO_5039961504" description="CLIP domain-containing serine protease" evidence="13">
    <location>
        <begin position="23"/>
        <end position="360"/>
    </location>
</feature>
<evidence type="ECO:0000256" key="12">
    <source>
        <dbReference type="RuleBase" id="RU363034"/>
    </source>
</evidence>
<dbReference type="FunFam" id="2.40.10.10:FF:000002">
    <property type="entry name" value="Transmembrane protease serine"/>
    <property type="match status" value="1"/>
</dbReference>
<dbReference type="InterPro" id="IPR001254">
    <property type="entry name" value="Trypsin_dom"/>
</dbReference>
<dbReference type="InterPro" id="IPR051487">
    <property type="entry name" value="Ser/Thr_Proteases_Immune/Dev"/>
</dbReference>